<comment type="caution">
    <text evidence="2">The sequence shown here is derived from an EMBL/GenBank/DDBJ whole genome shotgun (WGS) entry which is preliminary data.</text>
</comment>
<reference evidence="2 3" key="1">
    <citation type="journal article" date="2022" name="Allergy">
        <title>Genome assembly and annotation of Periplaneta americana reveal a comprehensive cockroach allergen profile.</title>
        <authorList>
            <person name="Wang L."/>
            <person name="Xiong Q."/>
            <person name="Saelim N."/>
            <person name="Wang L."/>
            <person name="Nong W."/>
            <person name="Wan A.T."/>
            <person name="Shi M."/>
            <person name="Liu X."/>
            <person name="Cao Q."/>
            <person name="Hui J.H.L."/>
            <person name="Sookrung N."/>
            <person name="Leung T.F."/>
            <person name="Tungtrongchitr A."/>
            <person name="Tsui S.K.W."/>
        </authorList>
    </citation>
    <scope>NUCLEOTIDE SEQUENCE [LARGE SCALE GENOMIC DNA]</scope>
    <source>
        <strain evidence="2">PWHHKU_190912</strain>
    </source>
</reference>
<keyword evidence="3" id="KW-1185">Reference proteome</keyword>
<dbReference type="SUPFAM" id="SSF56672">
    <property type="entry name" value="DNA/RNA polymerases"/>
    <property type="match status" value="1"/>
</dbReference>
<dbReference type="PANTHER" id="PTHR47027:SF8">
    <property type="entry name" value="RIBONUCLEASE H"/>
    <property type="match status" value="1"/>
</dbReference>
<organism evidence="2 3">
    <name type="scientific">Periplaneta americana</name>
    <name type="common">American cockroach</name>
    <name type="synonym">Blatta americana</name>
    <dbReference type="NCBI Taxonomy" id="6978"/>
    <lineage>
        <taxon>Eukaryota</taxon>
        <taxon>Metazoa</taxon>
        <taxon>Ecdysozoa</taxon>
        <taxon>Arthropoda</taxon>
        <taxon>Hexapoda</taxon>
        <taxon>Insecta</taxon>
        <taxon>Pterygota</taxon>
        <taxon>Neoptera</taxon>
        <taxon>Polyneoptera</taxon>
        <taxon>Dictyoptera</taxon>
        <taxon>Blattodea</taxon>
        <taxon>Blattoidea</taxon>
        <taxon>Blattidae</taxon>
        <taxon>Blattinae</taxon>
        <taxon>Periplaneta</taxon>
    </lineage>
</organism>
<protein>
    <recommendedName>
        <fullName evidence="1">Reverse transcriptase domain-containing protein</fullName>
    </recommendedName>
</protein>
<gene>
    <name evidence="2" type="ORF">ANN_06758</name>
</gene>
<dbReference type="InterPro" id="IPR043502">
    <property type="entry name" value="DNA/RNA_pol_sf"/>
</dbReference>
<evidence type="ECO:0000259" key="1">
    <source>
        <dbReference type="PROSITE" id="PS50878"/>
    </source>
</evidence>
<proteinExistence type="predicted"/>
<evidence type="ECO:0000313" key="2">
    <source>
        <dbReference type="EMBL" id="KAJ4444959.1"/>
    </source>
</evidence>
<dbReference type="Proteomes" id="UP001148838">
    <property type="component" value="Unassembled WGS sequence"/>
</dbReference>
<accession>A0ABQ8TF20</accession>
<feature type="domain" description="Reverse transcriptase" evidence="1">
    <location>
        <begin position="96"/>
        <end position="279"/>
    </location>
</feature>
<dbReference type="InterPro" id="IPR000477">
    <property type="entry name" value="RT_dom"/>
</dbReference>
<sequence>MFKFRNLRMHVIIHCKNQTEMNITVQYGNNVSVEVVGVEGKVERMSTEFKAKSNSFLYNSYSSNALSVWSIVFWRSSSTVQLMVQFSAVTQFSPVRLYEKGEWPEDFTETVLIPIPKKNNARKCKEFRIISLISHSAKIFLRVLNRHLYSKMEEQLEEEQFGFRKRKGTRDAIGLLWTIGEKYLEKNKEVYVPFVDLAMAFDRVDSNKLMRILKKIGVDWKERRLFSNLYMKQRVKVRIGEEMSKGSEIGRGVRQGFPLSPTLFNIYFEDLVKDRTWEE</sequence>
<dbReference type="CDD" id="cd01650">
    <property type="entry name" value="RT_nLTR_like"/>
    <property type="match status" value="1"/>
</dbReference>
<dbReference type="Pfam" id="PF00078">
    <property type="entry name" value="RVT_1"/>
    <property type="match status" value="1"/>
</dbReference>
<dbReference type="PROSITE" id="PS50878">
    <property type="entry name" value="RT_POL"/>
    <property type="match status" value="1"/>
</dbReference>
<dbReference type="EMBL" id="JAJSOF020000011">
    <property type="protein sequence ID" value="KAJ4444959.1"/>
    <property type="molecule type" value="Genomic_DNA"/>
</dbReference>
<name>A0ABQ8TF20_PERAM</name>
<evidence type="ECO:0000313" key="3">
    <source>
        <dbReference type="Proteomes" id="UP001148838"/>
    </source>
</evidence>
<dbReference type="PANTHER" id="PTHR47027">
    <property type="entry name" value="REVERSE TRANSCRIPTASE DOMAIN-CONTAINING PROTEIN"/>
    <property type="match status" value="1"/>
</dbReference>